<keyword evidence="1" id="KW-0732">Signal</keyword>
<evidence type="ECO:0008006" key="4">
    <source>
        <dbReference type="Google" id="ProtNLM"/>
    </source>
</evidence>
<keyword evidence="3" id="KW-1185">Reference proteome</keyword>
<feature type="chain" id="PRO_5014130529" description="T9SS C-terminal target domain-containing protein" evidence="1">
    <location>
        <begin position="24"/>
        <end position="487"/>
    </location>
</feature>
<dbReference type="RefSeq" id="WP_100342105.1">
    <property type="nucleotide sequence ID" value="NZ_PGFJ01000002.1"/>
</dbReference>
<dbReference type="Proteomes" id="UP000242687">
    <property type="component" value="Unassembled WGS sequence"/>
</dbReference>
<sequence>MKNFLLMTVVGVGLLLASCSKSNDDSVIVNPPAAESTVTVSADVTANTTWTADKIYLLKGNIFVTNNATLTIEPGTIIKGDKASKGALIITRGAKIMAVGTVDKPIVFTSNVASGGRAQGDWGGVILLGKAPNNQGPSISIEGISDATDKGKYGGTDAADNSGTMKYVRIEYAGIALSPDNEINGLTFGSVGSGTTIDYVEVYRSGDDAFEWFGGTVNCKHLLAIDSWDDDFDTDYGFSGNVQFGLAQRLAATADVSGSNGFESDNNSAGDNKAPQTAAVFSNMTILGPREAASGNPSINANFQHAAQIRRNSSISILNSVFSGYVQGIFFDDQAPGAGDANSSSVNLTSGKAVFANNIIIGTGSNVIKATTTAILDVITPFINSVANNNTINNSLYAGAIYTDPYKFSADIASNTASLNRQGIPNFTQVSGSTALTGAVWTSAKLNDAFFDKTGTFRGAFGATDWSAGWASYNPQALPYTTPGAVK</sequence>
<organism evidence="2 3">
    <name type="scientific">Mucilaginibacter auburnensis</name>
    <dbReference type="NCBI Taxonomy" id="1457233"/>
    <lineage>
        <taxon>Bacteria</taxon>
        <taxon>Pseudomonadati</taxon>
        <taxon>Bacteroidota</taxon>
        <taxon>Sphingobacteriia</taxon>
        <taxon>Sphingobacteriales</taxon>
        <taxon>Sphingobacteriaceae</taxon>
        <taxon>Mucilaginibacter</taxon>
    </lineage>
</organism>
<dbReference type="PANTHER" id="PTHR41339:SF1">
    <property type="entry name" value="SECRETED PROTEIN"/>
    <property type="match status" value="1"/>
</dbReference>
<dbReference type="PROSITE" id="PS51257">
    <property type="entry name" value="PROKAR_LIPOPROTEIN"/>
    <property type="match status" value="1"/>
</dbReference>
<dbReference type="AlphaFoldDB" id="A0A2H9VN88"/>
<evidence type="ECO:0000256" key="1">
    <source>
        <dbReference type="SAM" id="SignalP"/>
    </source>
</evidence>
<protein>
    <recommendedName>
        <fullName evidence="4">T9SS C-terminal target domain-containing protein</fullName>
    </recommendedName>
</protein>
<dbReference type="OrthoDB" id="1521716at2"/>
<proteinExistence type="predicted"/>
<accession>A0A2H9VN88</accession>
<name>A0A2H9VN88_9SPHI</name>
<evidence type="ECO:0000313" key="3">
    <source>
        <dbReference type="Proteomes" id="UP000242687"/>
    </source>
</evidence>
<dbReference type="EMBL" id="PGFJ01000002">
    <property type="protein sequence ID" value="PJJ79794.1"/>
    <property type="molecule type" value="Genomic_DNA"/>
</dbReference>
<gene>
    <name evidence="2" type="ORF">CLV57_2933</name>
</gene>
<comment type="caution">
    <text evidence="2">The sequence shown here is derived from an EMBL/GenBank/DDBJ whole genome shotgun (WGS) entry which is preliminary data.</text>
</comment>
<reference evidence="2 3" key="1">
    <citation type="submission" date="2017-11" db="EMBL/GenBank/DDBJ databases">
        <title>Genomic Encyclopedia of Archaeal and Bacterial Type Strains, Phase II (KMG-II): From Individual Species to Whole Genera.</title>
        <authorList>
            <person name="Goeker M."/>
        </authorList>
    </citation>
    <scope>NUCLEOTIDE SEQUENCE [LARGE SCALE GENOMIC DNA]</scope>
    <source>
        <strain evidence="2 3">DSM 28175</strain>
    </source>
</reference>
<dbReference type="PANTHER" id="PTHR41339">
    <property type="entry name" value="LIPL48"/>
    <property type="match status" value="1"/>
</dbReference>
<evidence type="ECO:0000313" key="2">
    <source>
        <dbReference type="EMBL" id="PJJ79794.1"/>
    </source>
</evidence>
<feature type="signal peptide" evidence="1">
    <location>
        <begin position="1"/>
        <end position="23"/>
    </location>
</feature>